<feature type="compositionally biased region" description="Basic and acidic residues" evidence="1">
    <location>
        <begin position="95"/>
        <end position="107"/>
    </location>
</feature>
<evidence type="ECO:0000313" key="3">
    <source>
        <dbReference type="EMBL" id="ANN73972.1"/>
    </source>
</evidence>
<dbReference type="Proteomes" id="UP000091897">
    <property type="component" value="Chromosome"/>
</dbReference>
<evidence type="ECO:0000313" key="2">
    <source>
        <dbReference type="EMBL" id="ANN68828.1"/>
    </source>
</evidence>
<proteinExistence type="predicted"/>
<reference evidence="4 5" key="1">
    <citation type="submission" date="2016-06" db="EMBL/GenBank/DDBJ databases">
        <title>Complete genome sequences of Bordetella bronchialis and Bordetella flabilis.</title>
        <authorList>
            <person name="LiPuma J.J."/>
            <person name="Spilker T."/>
        </authorList>
    </citation>
    <scope>NUCLEOTIDE SEQUENCE [LARGE SCALE GENOMIC DNA]</scope>
    <source>
        <strain evidence="3 5">AU17976</strain>
        <strain evidence="2 4">AU3182</strain>
    </source>
</reference>
<evidence type="ECO:0000313" key="4">
    <source>
        <dbReference type="Proteomes" id="UP000091897"/>
    </source>
</evidence>
<dbReference type="AlphaFoldDB" id="A0A193FNI3"/>
<dbReference type="EMBL" id="CP016171">
    <property type="protein sequence ID" value="ANN73972.1"/>
    <property type="molecule type" value="Genomic_DNA"/>
</dbReference>
<name>A0A193FNI3_9BORD</name>
<organism evidence="3 5">
    <name type="scientific">Bordetella bronchialis</name>
    <dbReference type="NCBI Taxonomy" id="463025"/>
    <lineage>
        <taxon>Bacteria</taxon>
        <taxon>Pseudomonadati</taxon>
        <taxon>Pseudomonadota</taxon>
        <taxon>Betaproteobacteria</taxon>
        <taxon>Burkholderiales</taxon>
        <taxon>Alcaligenaceae</taxon>
        <taxon>Bordetella</taxon>
    </lineage>
</organism>
<evidence type="ECO:0000313" key="5">
    <source>
        <dbReference type="Proteomes" id="UP000092213"/>
    </source>
</evidence>
<gene>
    <name evidence="2" type="ORF">BAU06_23250</name>
    <name evidence="3" type="ORF">BAU08_23805</name>
</gene>
<keyword evidence="4" id="KW-1185">Reference proteome</keyword>
<sequence>MAADPMFSIRFSRSRWRRATWGQAEVAAIAARASQVAGVFGKESPAEVNDPLYLAAALVAYGEAPGNRTPSLTWVAHPAGASLRVAARSPPAGRGDGEQRPAWLDRP</sequence>
<evidence type="ECO:0000256" key="1">
    <source>
        <dbReference type="SAM" id="MobiDB-lite"/>
    </source>
</evidence>
<dbReference type="KEGG" id="bbro:BAU06_23250"/>
<dbReference type="EMBL" id="CP016170">
    <property type="protein sequence ID" value="ANN68828.1"/>
    <property type="molecule type" value="Genomic_DNA"/>
</dbReference>
<accession>A0A193FNI3</accession>
<feature type="region of interest" description="Disordered" evidence="1">
    <location>
        <begin position="85"/>
        <end position="107"/>
    </location>
</feature>
<protein>
    <submittedName>
        <fullName evidence="3">Uncharacterized protein</fullName>
    </submittedName>
</protein>
<dbReference type="Proteomes" id="UP000092213">
    <property type="component" value="Chromosome"/>
</dbReference>